<dbReference type="GO" id="GO:0016075">
    <property type="term" value="P:rRNA catabolic process"/>
    <property type="evidence" value="ECO:0007669"/>
    <property type="project" value="TreeGrafter"/>
</dbReference>
<dbReference type="GO" id="GO:0000176">
    <property type="term" value="C:nuclear exosome (RNase complex)"/>
    <property type="evidence" value="ECO:0007669"/>
    <property type="project" value="TreeGrafter"/>
</dbReference>
<dbReference type="GO" id="GO:0071028">
    <property type="term" value="P:nuclear mRNA surveillance"/>
    <property type="evidence" value="ECO:0007669"/>
    <property type="project" value="TreeGrafter"/>
</dbReference>
<dbReference type="OrthoDB" id="10264038at2759"/>
<dbReference type="GO" id="GO:0000177">
    <property type="term" value="C:cytoplasmic exosome (RNase complex)"/>
    <property type="evidence" value="ECO:0007669"/>
    <property type="project" value="TreeGrafter"/>
</dbReference>
<protein>
    <recommendedName>
        <fullName evidence="4">Exosome complex component RRP45</fullName>
    </recommendedName>
    <alternativeName>
        <fullName evidence="10">Ribosomal RNA-processing protein 45</fullName>
    </alternativeName>
</protein>
<evidence type="ECO:0000256" key="6">
    <source>
        <dbReference type="ARBA" id="ARBA00022552"/>
    </source>
</evidence>
<dbReference type="GO" id="GO:0071038">
    <property type="term" value="P:TRAMP-dependent tRNA surveillance pathway"/>
    <property type="evidence" value="ECO:0007669"/>
    <property type="project" value="TreeGrafter"/>
</dbReference>
<dbReference type="GO" id="GO:0071035">
    <property type="term" value="P:nuclear polyadenylation-dependent rRNA catabolic process"/>
    <property type="evidence" value="ECO:0007669"/>
    <property type="project" value="TreeGrafter"/>
</dbReference>
<dbReference type="GO" id="GO:0034475">
    <property type="term" value="P:U4 snRNA 3'-end processing"/>
    <property type="evidence" value="ECO:0007669"/>
    <property type="project" value="TreeGrafter"/>
</dbReference>
<organism evidence="13 14">
    <name type="scientific">Pneumocystis wakefieldiae</name>
    <dbReference type="NCBI Taxonomy" id="38082"/>
    <lineage>
        <taxon>Eukaryota</taxon>
        <taxon>Fungi</taxon>
        <taxon>Dikarya</taxon>
        <taxon>Ascomycota</taxon>
        <taxon>Taphrinomycotina</taxon>
        <taxon>Pneumocystomycetes</taxon>
        <taxon>Pneumocystaceae</taxon>
        <taxon>Pneumocystis</taxon>
    </lineage>
</organism>
<evidence type="ECO:0000256" key="4">
    <source>
        <dbReference type="ARBA" id="ARBA00019572"/>
    </source>
</evidence>
<reference evidence="13" key="1">
    <citation type="submission" date="2020-06" db="EMBL/GenBank/DDBJ databases">
        <title>Genomes of multiple members of Pneumocystis genus reveal paths to human pathogen Pneumocystis jirovecii.</title>
        <authorList>
            <person name="Cisse O.H."/>
            <person name="Ma L."/>
            <person name="Dekker J."/>
            <person name="Khil P."/>
            <person name="Jo J."/>
            <person name="Brenchley J."/>
            <person name="Blair R."/>
            <person name="Pahar B."/>
            <person name="Chabe M."/>
            <person name="Van Rompay K.A."/>
            <person name="Keesler R."/>
            <person name="Sukura A."/>
            <person name="Hirsch V."/>
            <person name="Kutty G."/>
            <person name="Liu Y."/>
            <person name="Peng L."/>
            <person name="Chen J."/>
            <person name="Song J."/>
            <person name="Weissenbacher-Lang C."/>
            <person name="Xu J."/>
            <person name="Upham N.S."/>
            <person name="Stajich J.E."/>
            <person name="Cuomo C.A."/>
            <person name="Cushion M.T."/>
            <person name="Kovacs J.A."/>
        </authorList>
    </citation>
    <scope>NUCLEOTIDE SEQUENCE</scope>
    <source>
        <strain evidence="13">2A</strain>
    </source>
</reference>
<gene>
    <name evidence="13" type="ORF">MERGE_002070</name>
</gene>
<evidence type="ECO:0000256" key="7">
    <source>
        <dbReference type="ARBA" id="ARBA00022835"/>
    </source>
</evidence>
<dbReference type="GO" id="GO:0034476">
    <property type="term" value="P:U5 snRNA 3'-end processing"/>
    <property type="evidence" value="ECO:0007669"/>
    <property type="project" value="TreeGrafter"/>
</dbReference>
<dbReference type="InterPro" id="IPR036345">
    <property type="entry name" value="ExoRNase_PH_dom2_sf"/>
</dbReference>
<dbReference type="GO" id="GO:0000467">
    <property type="term" value="P:exonucleolytic trimming to generate mature 3'-end of 5.8S rRNA from tricistronic rRNA transcript (SSU-rRNA, 5.8S rRNA, LSU-rRNA)"/>
    <property type="evidence" value="ECO:0007669"/>
    <property type="project" value="TreeGrafter"/>
</dbReference>
<evidence type="ECO:0000259" key="11">
    <source>
        <dbReference type="Pfam" id="PF01138"/>
    </source>
</evidence>
<evidence type="ECO:0000256" key="9">
    <source>
        <dbReference type="ARBA" id="ARBA00023242"/>
    </source>
</evidence>
<dbReference type="Pfam" id="PF01138">
    <property type="entry name" value="RNase_PH"/>
    <property type="match status" value="1"/>
</dbReference>
<evidence type="ECO:0000313" key="14">
    <source>
        <dbReference type="Proteomes" id="UP000663699"/>
    </source>
</evidence>
<dbReference type="AlphaFoldDB" id="A0A899G091"/>
<keyword evidence="8" id="KW-0694">RNA-binding</keyword>
<evidence type="ECO:0000256" key="3">
    <source>
        <dbReference type="ARBA" id="ARBA00006678"/>
    </source>
</evidence>
<proteinExistence type="inferred from homology"/>
<dbReference type="PANTHER" id="PTHR11097:SF14">
    <property type="entry name" value="EXOSOME COMPLEX COMPONENT RRP45"/>
    <property type="match status" value="1"/>
</dbReference>
<dbReference type="EMBL" id="CP054534">
    <property type="protein sequence ID" value="QSL64768.1"/>
    <property type="molecule type" value="Genomic_DNA"/>
</dbReference>
<dbReference type="Gene3D" id="3.30.230.70">
    <property type="entry name" value="GHMP Kinase, N-terminal domain"/>
    <property type="match status" value="1"/>
</dbReference>
<accession>A0A899G091</accession>
<dbReference type="InterPro" id="IPR050590">
    <property type="entry name" value="Exosome_comp_Rrp42_subfam"/>
</dbReference>
<dbReference type="CDD" id="cd11368">
    <property type="entry name" value="RNase_PH_RRP45"/>
    <property type="match status" value="1"/>
</dbReference>
<dbReference type="PANTHER" id="PTHR11097">
    <property type="entry name" value="EXOSOME COMPLEX EXONUCLEASE RIBOSOMAL RNA PROCESSING PROTEIN"/>
    <property type="match status" value="1"/>
</dbReference>
<evidence type="ECO:0000256" key="2">
    <source>
        <dbReference type="ARBA" id="ARBA00004604"/>
    </source>
</evidence>
<dbReference type="GO" id="GO:0034473">
    <property type="term" value="P:U1 snRNA 3'-end processing"/>
    <property type="evidence" value="ECO:0007669"/>
    <property type="project" value="TreeGrafter"/>
</dbReference>
<evidence type="ECO:0000256" key="5">
    <source>
        <dbReference type="ARBA" id="ARBA00022490"/>
    </source>
</evidence>
<dbReference type="InterPro" id="IPR033100">
    <property type="entry name" value="Rrp45"/>
</dbReference>
<evidence type="ECO:0000259" key="12">
    <source>
        <dbReference type="Pfam" id="PF03725"/>
    </source>
</evidence>
<dbReference type="FunFam" id="3.30.230.70:FF:000005">
    <property type="entry name" value="Exosome complex component RRP45"/>
    <property type="match status" value="1"/>
</dbReference>
<feature type="domain" description="Exoribonuclease phosphorolytic" evidence="11">
    <location>
        <begin position="34"/>
        <end position="163"/>
    </location>
</feature>
<keyword evidence="14" id="KW-1185">Reference proteome</keyword>
<dbReference type="SUPFAM" id="SSF55666">
    <property type="entry name" value="Ribonuclease PH domain 2-like"/>
    <property type="match status" value="1"/>
</dbReference>
<evidence type="ECO:0000256" key="8">
    <source>
        <dbReference type="ARBA" id="ARBA00022884"/>
    </source>
</evidence>
<dbReference type="Pfam" id="PF03725">
    <property type="entry name" value="RNase_PH_C"/>
    <property type="match status" value="1"/>
</dbReference>
<evidence type="ECO:0000256" key="10">
    <source>
        <dbReference type="ARBA" id="ARBA00077933"/>
    </source>
</evidence>
<dbReference type="InterPro" id="IPR001247">
    <property type="entry name" value="ExoRNase_PH_dom1"/>
</dbReference>
<comment type="similarity">
    <text evidence="3">Belongs to the RNase PH family.</text>
</comment>
<evidence type="ECO:0000256" key="1">
    <source>
        <dbReference type="ARBA" id="ARBA00004496"/>
    </source>
</evidence>
<name>A0A899G091_9ASCO</name>
<keyword evidence="9" id="KW-0539">Nucleus</keyword>
<dbReference type="SUPFAM" id="SSF54211">
    <property type="entry name" value="Ribosomal protein S5 domain 2-like"/>
    <property type="match status" value="1"/>
</dbReference>
<keyword evidence="7" id="KW-0271">Exosome</keyword>
<evidence type="ECO:0000313" key="13">
    <source>
        <dbReference type="EMBL" id="QSL64768.1"/>
    </source>
</evidence>
<dbReference type="GO" id="GO:0005730">
    <property type="term" value="C:nucleolus"/>
    <property type="evidence" value="ECO:0007669"/>
    <property type="project" value="UniProtKB-SubCell"/>
</dbReference>
<feature type="domain" description="Exoribonuclease phosphorolytic" evidence="12">
    <location>
        <begin position="189"/>
        <end position="256"/>
    </location>
</feature>
<comment type="subcellular location">
    <subcellularLocation>
        <location evidence="1">Cytoplasm</location>
    </subcellularLocation>
    <subcellularLocation>
        <location evidence="2">Nucleus</location>
        <location evidence="2">Nucleolus</location>
    </subcellularLocation>
</comment>
<sequence length="286" mass="32791">MRKNIDVSLNEKQFILEALNNNLRVDGREFEIWRDLSLIFGNNYGQAEVSLGKTRIFVSISAEITEPYPDRPYEGIFTIDIELKPVIYSPFESGRSSEEIQISSVIDKAIKKSRMLDKESLCIIYGRYCWSVRADVHCINHDGNIVDATCIAVVAALLHFRKPVVSVKEEEVIVHPIEERVPVPLVLTHIPICVSFSFFNKGKILLMDATLQEERIREGYMVITLNKNKEICQMSKPGGITIETSHIFKCLDLALKKTLEITNYLNKKLEENQQLNKYNNEIKNNI</sequence>
<dbReference type="Proteomes" id="UP000663699">
    <property type="component" value="Chromosome 3"/>
</dbReference>
<dbReference type="GO" id="GO:0035925">
    <property type="term" value="F:mRNA 3'-UTR AU-rich region binding"/>
    <property type="evidence" value="ECO:0007669"/>
    <property type="project" value="TreeGrafter"/>
</dbReference>
<dbReference type="InterPro" id="IPR015847">
    <property type="entry name" value="ExoRNase_PH_dom2"/>
</dbReference>
<keyword evidence="6" id="KW-0698">rRNA processing</keyword>
<dbReference type="InterPro" id="IPR020568">
    <property type="entry name" value="Ribosomal_Su5_D2-typ_SF"/>
</dbReference>
<dbReference type="InterPro" id="IPR027408">
    <property type="entry name" value="PNPase/RNase_PH_dom_sf"/>
</dbReference>
<keyword evidence="5" id="KW-0963">Cytoplasm</keyword>